<dbReference type="RefSeq" id="WP_208018757.1">
    <property type="nucleotide sequence ID" value="NZ_JAGDQJ010000024.1"/>
</dbReference>
<gene>
    <name evidence="1" type="ORF">J4P90_19730</name>
</gene>
<dbReference type="EMBL" id="JAGDQJ010000024">
    <property type="protein sequence ID" value="MBO1627423.1"/>
    <property type="molecule type" value="Genomic_DNA"/>
</dbReference>
<evidence type="ECO:0000313" key="2">
    <source>
        <dbReference type="Proteomes" id="UP000677611"/>
    </source>
</evidence>
<proteinExistence type="predicted"/>
<comment type="caution">
    <text evidence="1">The sequence shown here is derived from an EMBL/GenBank/DDBJ whole genome shotgun (WGS) entry which is preliminary data.</text>
</comment>
<keyword evidence="2" id="KW-1185">Reference proteome</keyword>
<name>A0ABS3P2X5_9BACI</name>
<organism evidence="1 2">
    <name type="scientific">Bacillus arachidis</name>
    <dbReference type="NCBI Taxonomy" id="2819290"/>
    <lineage>
        <taxon>Bacteria</taxon>
        <taxon>Bacillati</taxon>
        <taxon>Bacillota</taxon>
        <taxon>Bacilli</taxon>
        <taxon>Bacillales</taxon>
        <taxon>Bacillaceae</taxon>
        <taxon>Bacillus</taxon>
    </lineage>
</organism>
<protein>
    <submittedName>
        <fullName evidence="1">Uncharacterized protein</fullName>
    </submittedName>
</protein>
<sequence>MERVFGSGALRYGDRRISDELYDELRKQTPTEELRELVNKDINDMKGKPDSALGEIITKKLEANHIVSVDKIASMEGFEKLTKEQQLLILNNPDNFIGG</sequence>
<accession>A0ABS3P2X5</accession>
<evidence type="ECO:0000313" key="1">
    <source>
        <dbReference type="EMBL" id="MBO1627423.1"/>
    </source>
</evidence>
<dbReference type="Proteomes" id="UP000677611">
    <property type="component" value="Unassembled WGS sequence"/>
</dbReference>
<reference evidence="1 2" key="1">
    <citation type="submission" date="2021-03" db="EMBL/GenBank/DDBJ databases">
        <title>Identification of novel Bacillus strains.</title>
        <authorList>
            <person name="Xiao Z."/>
            <person name="Li Y."/>
            <person name="Shen J."/>
        </authorList>
    </citation>
    <scope>NUCLEOTIDE SEQUENCE [LARGE SCALE GENOMIC DNA]</scope>
    <source>
        <strain evidence="1 2">SY8</strain>
    </source>
</reference>